<evidence type="ECO:0000313" key="3">
    <source>
        <dbReference type="EMBL" id="ANZ31260.1"/>
    </source>
</evidence>
<dbReference type="AlphaFoldDB" id="A0AAN1D7M0"/>
<dbReference type="Pfam" id="PF04740">
    <property type="entry name" value="LXG"/>
    <property type="match status" value="1"/>
</dbReference>
<proteinExistence type="inferred from homology"/>
<dbReference type="Proteomes" id="UP000093052">
    <property type="component" value="Chromosome"/>
</dbReference>
<dbReference type="KEGG" id="ptl:AOT13_14835"/>
<dbReference type="PANTHER" id="PTHR34976:SF2">
    <property type="entry name" value="TYPE VII SECRETION SYSTEM PROTEIN ESSD"/>
    <property type="match status" value="1"/>
</dbReference>
<gene>
    <name evidence="3" type="ORF">BCV53_14865</name>
</gene>
<dbReference type="InterPro" id="IPR051768">
    <property type="entry name" value="Bact_secretion_toxin"/>
</dbReference>
<dbReference type="GeneID" id="56926710"/>
<protein>
    <recommendedName>
        <fullName evidence="2">LXG domain-containing protein</fullName>
    </recommendedName>
</protein>
<evidence type="ECO:0000313" key="4">
    <source>
        <dbReference type="Proteomes" id="UP000093052"/>
    </source>
</evidence>
<evidence type="ECO:0000256" key="1">
    <source>
        <dbReference type="ARBA" id="ARBA00034117"/>
    </source>
</evidence>
<dbReference type="InterPro" id="IPR006829">
    <property type="entry name" value="LXG_dom"/>
</dbReference>
<evidence type="ECO:0000259" key="2">
    <source>
        <dbReference type="PROSITE" id="PS51756"/>
    </source>
</evidence>
<dbReference type="PROSITE" id="PS51756">
    <property type="entry name" value="LXG"/>
    <property type="match status" value="1"/>
</dbReference>
<reference evidence="4" key="1">
    <citation type="journal article" date="2016" name="Genome Announc.">
        <title>Complete Genome Sequence of Geobacillus thermoglucosidasius NCIMB 11955, the Progenitor of a Bioethanol Production Strain.</title>
        <authorList>
            <person name="Sheng L."/>
            <person name="Zhang Y."/>
            <person name="Minton N.P."/>
        </authorList>
    </citation>
    <scope>NUCLEOTIDE SEQUENCE [LARGE SCALE GENOMIC DNA]</scope>
    <source>
        <strain evidence="4">NCIMB 11955</strain>
    </source>
</reference>
<dbReference type="RefSeq" id="WP_042383833.1">
    <property type="nucleotide sequence ID" value="NZ_CP012712.1"/>
</dbReference>
<dbReference type="EMBL" id="CP016622">
    <property type="protein sequence ID" value="ANZ31260.1"/>
    <property type="molecule type" value="Genomic_DNA"/>
</dbReference>
<name>A0AAN1D7M0_PARTM</name>
<sequence>MKILHVRDLYHAIDGTMQSIDEKRRQLQQIRQSIRQFISLGHAFTGEGGDAIRNYYADCHIPFLTYLEQFLADFQHTLTQIKQAAASLESHEHGVIREDFLQQEVQVGLQRIYEVTRTLVSEANKEIASVQDIVSLPYLDEQGVIEGVRQAERNKNETLEQLYEFDRSQAAALEQLRPRIEAMNNYIAEMQAMFKHRNISIASYNIKAIQEKEAYKKIVESEEINHPKNEEELFEDILKGVGVGIFDTGKDFVAGLYDFVTNPVGTIEGFIHAVIHPVDTVKYISKAIQDSFERDMVNGDAYSRAHWVTYALGIIATSIAGTKGAGSITKTGLSTTKTVVQHSVEKAAAAIDPSSIAKLLPYAPHPQLQLALSGGVPYNVVNSVGLKDQLITLAKVEAGDKGTVKASKNNYRKKYLQEYPGLPEGWQVHHSLPQKYEKIMKEVGINIHEVKYLRGVDPKIHSKITTEWARWEKRLGRTPTAKEIIDFAKQMDIKYGKYWYKK</sequence>
<accession>A0AAN1D7M0</accession>
<comment type="similarity">
    <text evidence="1">In the N-terminal section; belongs to the LXG family.</text>
</comment>
<dbReference type="PANTHER" id="PTHR34976">
    <property type="entry name" value="RIBONUCLEASE YQCG-RELATED"/>
    <property type="match status" value="1"/>
</dbReference>
<keyword evidence="4" id="KW-1185">Reference proteome</keyword>
<organism evidence="3 4">
    <name type="scientific">Parageobacillus thermoglucosidasius</name>
    <name type="common">Geobacillus thermoglucosidasius</name>
    <dbReference type="NCBI Taxonomy" id="1426"/>
    <lineage>
        <taxon>Bacteria</taxon>
        <taxon>Bacillati</taxon>
        <taxon>Bacillota</taxon>
        <taxon>Bacilli</taxon>
        <taxon>Bacillales</taxon>
        <taxon>Anoxybacillaceae</taxon>
        <taxon>Parageobacillus</taxon>
    </lineage>
</organism>
<feature type="domain" description="LXG" evidence="2">
    <location>
        <begin position="1"/>
        <end position="235"/>
    </location>
</feature>